<dbReference type="Proteomes" id="UP000677228">
    <property type="component" value="Unassembled WGS sequence"/>
</dbReference>
<comment type="caution">
    <text evidence="1">The sequence shown here is derived from an EMBL/GenBank/DDBJ whole genome shotgun (WGS) entry which is preliminary data.</text>
</comment>
<evidence type="ECO:0000313" key="3">
    <source>
        <dbReference type="Proteomes" id="UP000677228"/>
    </source>
</evidence>
<reference evidence="1" key="1">
    <citation type="submission" date="2021-02" db="EMBL/GenBank/DDBJ databases">
        <authorList>
            <person name="Nowell W R."/>
        </authorList>
    </citation>
    <scope>NUCLEOTIDE SEQUENCE</scope>
</reference>
<evidence type="ECO:0000313" key="1">
    <source>
        <dbReference type="EMBL" id="CAF1566033.1"/>
    </source>
</evidence>
<dbReference type="Proteomes" id="UP000682733">
    <property type="component" value="Unassembled WGS sequence"/>
</dbReference>
<accession>A0A8S2FWD7</accession>
<sequence length="77" mass="8505">RTIKLHSSAIAVSSNLVICTSKDGYVRLFKNRYEKNPQTMQFGLGPIQNIAPSSPNRFLLSVTDSPVIVEIQIKTTA</sequence>
<gene>
    <name evidence="1" type="ORF">OVA965_LOCUS40085</name>
    <name evidence="2" type="ORF">TMI583_LOCUS41478</name>
</gene>
<proteinExistence type="predicted"/>
<feature type="non-terminal residue" evidence="1">
    <location>
        <position position="1"/>
    </location>
</feature>
<organism evidence="1 3">
    <name type="scientific">Didymodactylos carnosus</name>
    <dbReference type="NCBI Taxonomy" id="1234261"/>
    <lineage>
        <taxon>Eukaryota</taxon>
        <taxon>Metazoa</taxon>
        <taxon>Spiralia</taxon>
        <taxon>Gnathifera</taxon>
        <taxon>Rotifera</taxon>
        <taxon>Eurotatoria</taxon>
        <taxon>Bdelloidea</taxon>
        <taxon>Philodinida</taxon>
        <taxon>Philodinidae</taxon>
        <taxon>Didymodactylos</taxon>
    </lineage>
</organism>
<dbReference type="AlphaFoldDB" id="A0A8S2FWD7"/>
<dbReference type="InterPro" id="IPR036322">
    <property type="entry name" value="WD40_repeat_dom_sf"/>
</dbReference>
<dbReference type="EMBL" id="CAJNOK010042797">
    <property type="protein sequence ID" value="CAF1566033.1"/>
    <property type="molecule type" value="Genomic_DNA"/>
</dbReference>
<protein>
    <submittedName>
        <fullName evidence="1">Uncharacterized protein</fullName>
    </submittedName>
</protein>
<dbReference type="EMBL" id="CAJOBA010065506">
    <property type="protein sequence ID" value="CAF4359055.1"/>
    <property type="molecule type" value="Genomic_DNA"/>
</dbReference>
<evidence type="ECO:0000313" key="2">
    <source>
        <dbReference type="EMBL" id="CAF4359055.1"/>
    </source>
</evidence>
<dbReference type="SUPFAM" id="SSF50978">
    <property type="entry name" value="WD40 repeat-like"/>
    <property type="match status" value="1"/>
</dbReference>
<name>A0A8S2FWD7_9BILA</name>